<name>A0A5N5J837_9ROSI</name>
<proteinExistence type="predicted"/>
<evidence type="ECO:0000313" key="2">
    <source>
        <dbReference type="EMBL" id="KAB5513954.1"/>
    </source>
</evidence>
<feature type="chain" id="PRO_5024358422" evidence="1">
    <location>
        <begin position="28"/>
        <end position="77"/>
    </location>
</feature>
<keyword evidence="3" id="KW-1185">Reference proteome</keyword>
<evidence type="ECO:0000313" key="3">
    <source>
        <dbReference type="Proteomes" id="UP000326939"/>
    </source>
</evidence>
<reference evidence="3" key="1">
    <citation type="journal article" date="2019" name="Gigascience">
        <title>De novo genome assembly of the endangered Acer yangbiense, a plant species with extremely small populations endemic to Yunnan Province, China.</title>
        <authorList>
            <person name="Yang J."/>
            <person name="Wariss H.M."/>
            <person name="Tao L."/>
            <person name="Zhang R."/>
            <person name="Yun Q."/>
            <person name="Hollingsworth P."/>
            <person name="Dao Z."/>
            <person name="Luo G."/>
            <person name="Guo H."/>
            <person name="Ma Y."/>
            <person name="Sun W."/>
        </authorList>
    </citation>
    <scope>NUCLEOTIDE SEQUENCE [LARGE SCALE GENOMIC DNA]</scope>
    <source>
        <strain evidence="3">cv. br00</strain>
    </source>
</reference>
<protein>
    <submittedName>
        <fullName evidence="2">Uncharacterized protein</fullName>
    </submittedName>
</protein>
<dbReference type="EMBL" id="VDCV01000018">
    <property type="protein sequence ID" value="KAB5513954.1"/>
    <property type="molecule type" value="Genomic_DNA"/>
</dbReference>
<comment type="caution">
    <text evidence="2">The sequence shown here is derived from an EMBL/GenBank/DDBJ whole genome shotgun (WGS) entry which is preliminary data.</text>
</comment>
<gene>
    <name evidence="2" type="ORF">DKX38_027860</name>
</gene>
<organism evidence="2 3">
    <name type="scientific">Salix brachista</name>
    <dbReference type="NCBI Taxonomy" id="2182728"/>
    <lineage>
        <taxon>Eukaryota</taxon>
        <taxon>Viridiplantae</taxon>
        <taxon>Streptophyta</taxon>
        <taxon>Embryophyta</taxon>
        <taxon>Tracheophyta</taxon>
        <taxon>Spermatophyta</taxon>
        <taxon>Magnoliopsida</taxon>
        <taxon>eudicotyledons</taxon>
        <taxon>Gunneridae</taxon>
        <taxon>Pentapetalae</taxon>
        <taxon>rosids</taxon>
        <taxon>fabids</taxon>
        <taxon>Malpighiales</taxon>
        <taxon>Salicaceae</taxon>
        <taxon>Saliceae</taxon>
        <taxon>Salix</taxon>
    </lineage>
</organism>
<evidence type="ECO:0000256" key="1">
    <source>
        <dbReference type="SAM" id="SignalP"/>
    </source>
</evidence>
<accession>A0A5N5J837</accession>
<feature type="signal peptide" evidence="1">
    <location>
        <begin position="1"/>
        <end position="27"/>
    </location>
</feature>
<dbReference type="AlphaFoldDB" id="A0A5N5J837"/>
<dbReference type="Proteomes" id="UP000326939">
    <property type="component" value="Chromosome 18"/>
</dbReference>
<keyword evidence="1" id="KW-0732">Signal</keyword>
<sequence length="77" mass="8772">MERASLKFVLLFILLVFTSSVLRSVEAAKCVRDIDCYFQCRSRHGFCNDKTHKCSCLPREENFVESTADCTRDGGCN</sequence>